<dbReference type="InterPro" id="IPR029095">
    <property type="entry name" value="NarX-like_N"/>
</dbReference>
<dbReference type="InterPro" id="IPR042295">
    <property type="entry name" value="NarX-like_N_sf"/>
</dbReference>
<dbReference type="InterPro" id="IPR011712">
    <property type="entry name" value="Sig_transdc_His_kin_sub3_dim/P"/>
</dbReference>
<dbReference type="PIRSF" id="PIRSF003167">
    <property type="entry name" value="STHK_NarX/NarQ"/>
    <property type="match status" value="1"/>
</dbReference>
<dbReference type="Pfam" id="PF07730">
    <property type="entry name" value="HisKA_3"/>
    <property type="match status" value="1"/>
</dbReference>
<evidence type="ECO:0000256" key="8">
    <source>
        <dbReference type="ARBA" id="ARBA00022741"/>
    </source>
</evidence>
<proteinExistence type="predicted"/>
<dbReference type="SMART" id="SM00387">
    <property type="entry name" value="HATPase_c"/>
    <property type="match status" value="1"/>
</dbReference>
<dbReference type="InterPro" id="IPR003594">
    <property type="entry name" value="HATPase_dom"/>
</dbReference>
<gene>
    <name evidence="18" type="ORF">C9I88_02235</name>
    <name evidence="19" type="ORF">C9J52_05455</name>
</gene>
<keyword evidence="8 14" id="KW-0547">Nucleotide-binding</keyword>
<dbReference type="NCBIfam" id="NF008184">
    <property type="entry name" value="PRK10935.1"/>
    <property type="match status" value="1"/>
</dbReference>
<evidence type="ECO:0000256" key="7">
    <source>
        <dbReference type="ARBA" id="ARBA00022692"/>
    </source>
</evidence>
<keyword evidence="12 14" id="KW-0902">Two-component regulatory system</keyword>
<evidence type="ECO:0000259" key="16">
    <source>
        <dbReference type="PROSITE" id="PS50109"/>
    </source>
</evidence>
<dbReference type="SUPFAM" id="SSF158472">
    <property type="entry name" value="HAMP domain-like"/>
    <property type="match status" value="1"/>
</dbReference>
<dbReference type="PROSITE" id="PS50885">
    <property type="entry name" value="HAMP"/>
    <property type="match status" value="1"/>
</dbReference>
<dbReference type="GO" id="GO:0046983">
    <property type="term" value="F:protein dimerization activity"/>
    <property type="evidence" value="ECO:0007669"/>
    <property type="project" value="UniProtKB-UniRule"/>
</dbReference>
<name>A0A0D8PRJ2_9GAMM</name>
<keyword evidence="5" id="KW-0597">Phosphoprotein</keyword>
<dbReference type="GO" id="GO:0000155">
    <property type="term" value="F:phosphorelay sensor kinase activity"/>
    <property type="evidence" value="ECO:0007669"/>
    <property type="project" value="UniProtKB-UniRule"/>
</dbReference>
<dbReference type="Pfam" id="PF02518">
    <property type="entry name" value="HATPase_c"/>
    <property type="match status" value="1"/>
</dbReference>
<evidence type="ECO:0000259" key="17">
    <source>
        <dbReference type="PROSITE" id="PS50885"/>
    </source>
</evidence>
<feature type="domain" description="Histidine kinase" evidence="16">
    <location>
        <begin position="368"/>
        <end position="567"/>
    </location>
</feature>
<dbReference type="InterPro" id="IPR016380">
    <property type="entry name" value="Sig_transdc_His_kin_NarX/NarQ"/>
</dbReference>
<dbReference type="PANTHER" id="PTHR24421:SF10">
    <property type="entry name" value="NITRATE_NITRITE SENSOR PROTEIN NARQ"/>
    <property type="match status" value="1"/>
</dbReference>
<accession>A0A0D8PRJ2</accession>
<keyword evidence="9 14" id="KW-0418">Kinase</keyword>
<dbReference type="InterPro" id="IPR003660">
    <property type="entry name" value="HAMP_dom"/>
</dbReference>
<evidence type="ECO:0000256" key="12">
    <source>
        <dbReference type="ARBA" id="ARBA00023012"/>
    </source>
</evidence>
<dbReference type="Proteomes" id="UP000241954">
    <property type="component" value="Unassembled WGS sequence"/>
</dbReference>
<feature type="domain" description="HAMP" evidence="17">
    <location>
        <begin position="176"/>
        <end position="228"/>
    </location>
</feature>
<dbReference type="EMBL" id="PYOP01000006">
    <property type="protein sequence ID" value="PSW98784.1"/>
    <property type="molecule type" value="Genomic_DNA"/>
</dbReference>
<dbReference type="Pfam" id="PF13675">
    <property type="entry name" value="PilJ"/>
    <property type="match status" value="1"/>
</dbReference>
<dbReference type="Gene3D" id="1.20.5.1930">
    <property type="match status" value="1"/>
</dbReference>
<dbReference type="Gene3D" id="1.10.287.130">
    <property type="match status" value="1"/>
</dbReference>
<evidence type="ECO:0000313" key="18">
    <source>
        <dbReference type="EMBL" id="PSV99022.1"/>
    </source>
</evidence>
<evidence type="ECO:0000256" key="5">
    <source>
        <dbReference type="ARBA" id="ARBA00022553"/>
    </source>
</evidence>
<evidence type="ECO:0000256" key="15">
    <source>
        <dbReference type="SAM" id="Phobius"/>
    </source>
</evidence>
<evidence type="ECO:0000313" key="20">
    <source>
        <dbReference type="Proteomes" id="UP000241190"/>
    </source>
</evidence>
<protein>
    <recommendedName>
        <fullName evidence="14">Sensor protein</fullName>
        <ecNumber evidence="14">2.7.13.3</ecNumber>
    </recommendedName>
</protein>
<dbReference type="EMBL" id="PYLW01000002">
    <property type="protein sequence ID" value="PSV99022.1"/>
    <property type="molecule type" value="Genomic_DNA"/>
</dbReference>
<sequence>MQQQKVNSVTTTIGRSMVAILFLVSTTISLALCILVSSLNDAAAINTAGSLRMQSYRLAFDIETQSPLLNTHTMEFDQSLTSPTMQELHRWYTPQTIQHHYTELLLTWQAVRSELDQRDKDGYLIQVAPFVERIDQFVFELQQSSENKLHLLAFISAVGLLLILMVVLFTIQFTQRQIVVPLNQLMAGCKRIKQHQFSLTINNNSHNELGILARTFTQMAADLNNFYGALEQSVNEKTHRLRHANESLKVLYNCSQQLSVSRLTHQHFQHMLETLIAIDGLTAAKLIIEESNGTTTKITVGEYQSTAWHQQPLLIDDEIMGQLWWQYQLPCPDLALIENIANILSRGIYYNRTQKQTEQLLLMEERATIARELHDSLAQSLSYLKIQLTILKRQLNTNTNTNTNDNQQQTVQVIDEELSNAYTQLRELLSTFRLTIKEANFSEALNQLLTSLQDQTSAQFQVDNQLPSMALIAHNQVHLLQIIREAVLNAIKHADANQIKISCHQQHGIINVEIADDGVGFDPSNSKLNHYGLNIMQERASRLKGELTLHSQIGVGSHVKLQFALSEG</sequence>
<dbReference type="PROSITE" id="PS50109">
    <property type="entry name" value="HIS_KIN"/>
    <property type="match status" value="1"/>
</dbReference>
<evidence type="ECO:0000256" key="14">
    <source>
        <dbReference type="PIRNR" id="PIRNR003167"/>
    </source>
</evidence>
<feature type="transmembrane region" description="Helical" evidence="15">
    <location>
        <begin position="12"/>
        <end position="36"/>
    </location>
</feature>
<dbReference type="Gene3D" id="3.30.565.10">
    <property type="entry name" value="Histidine kinase-like ATPase, C-terminal domain"/>
    <property type="match status" value="1"/>
</dbReference>
<comment type="catalytic activity">
    <reaction evidence="1 14">
        <text>ATP + protein L-histidine = ADP + protein N-phospho-L-histidine.</text>
        <dbReference type="EC" id="2.7.13.3"/>
    </reaction>
</comment>
<dbReference type="InterPro" id="IPR036890">
    <property type="entry name" value="HATPase_C_sf"/>
</dbReference>
<keyword evidence="13 14" id="KW-0472">Membrane</keyword>
<evidence type="ECO:0000256" key="4">
    <source>
        <dbReference type="ARBA" id="ARBA00022519"/>
    </source>
</evidence>
<keyword evidence="7 15" id="KW-0812">Transmembrane</keyword>
<dbReference type="SUPFAM" id="SSF55874">
    <property type="entry name" value="ATPase domain of HSP90 chaperone/DNA topoisomerase II/histidine kinase"/>
    <property type="match status" value="1"/>
</dbReference>
<evidence type="ECO:0000256" key="2">
    <source>
        <dbReference type="ARBA" id="ARBA00004429"/>
    </source>
</evidence>
<dbReference type="CDD" id="cd16917">
    <property type="entry name" value="HATPase_UhpB-NarQ-NarX-like"/>
    <property type="match status" value="1"/>
</dbReference>
<dbReference type="STRING" id="56192.UB38_00265"/>
<comment type="caution">
    <text evidence="18">The sequence shown here is derived from an EMBL/GenBank/DDBJ whole genome shotgun (WGS) entry which is preliminary data.</text>
</comment>
<dbReference type="Pfam" id="PF00672">
    <property type="entry name" value="HAMP"/>
    <property type="match status" value="1"/>
</dbReference>
<evidence type="ECO:0000256" key="11">
    <source>
        <dbReference type="ARBA" id="ARBA00022989"/>
    </source>
</evidence>
<dbReference type="EC" id="2.7.13.3" evidence="14"/>
<dbReference type="Proteomes" id="UP000241190">
    <property type="component" value="Unassembled WGS sequence"/>
</dbReference>
<dbReference type="GO" id="GO:0005886">
    <property type="term" value="C:plasma membrane"/>
    <property type="evidence" value="ECO:0007669"/>
    <property type="project" value="UniProtKB-SubCell"/>
</dbReference>
<keyword evidence="10 14" id="KW-0067">ATP-binding</keyword>
<dbReference type="GO" id="GO:0005524">
    <property type="term" value="F:ATP binding"/>
    <property type="evidence" value="ECO:0007669"/>
    <property type="project" value="UniProtKB-UniRule"/>
</dbReference>
<evidence type="ECO:0000313" key="21">
    <source>
        <dbReference type="Proteomes" id="UP000241954"/>
    </source>
</evidence>
<dbReference type="CDD" id="cd22899">
    <property type="entry name" value="NarQ_sensor"/>
    <property type="match status" value="1"/>
</dbReference>
<dbReference type="RefSeq" id="WP_045037595.1">
    <property type="nucleotide sequence ID" value="NZ_JZSR01000024.1"/>
</dbReference>
<dbReference type="PANTHER" id="PTHR24421">
    <property type="entry name" value="NITRATE/NITRITE SENSOR PROTEIN NARX-RELATED"/>
    <property type="match status" value="1"/>
</dbReference>
<dbReference type="InterPro" id="IPR050482">
    <property type="entry name" value="Sensor_HK_TwoCompSys"/>
</dbReference>
<evidence type="ECO:0000256" key="13">
    <source>
        <dbReference type="ARBA" id="ARBA00023136"/>
    </source>
</evidence>
<dbReference type="Gene3D" id="1.20.120.960">
    <property type="entry name" value="Histidine kinase NarX, sensor domain"/>
    <property type="match status" value="1"/>
</dbReference>
<evidence type="ECO:0000256" key="9">
    <source>
        <dbReference type="ARBA" id="ARBA00022777"/>
    </source>
</evidence>
<keyword evidence="4 14" id="KW-0997">Cell inner membrane</keyword>
<evidence type="ECO:0000256" key="6">
    <source>
        <dbReference type="ARBA" id="ARBA00022679"/>
    </source>
</evidence>
<dbReference type="AlphaFoldDB" id="A0A0D8PRJ2"/>
<evidence type="ECO:0000313" key="19">
    <source>
        <dbReference type="EMBL" id="PSW98784.1"/>
    </source>
</evidence>
<keyword evidence="11 15" id="KW-1133">Transmembrane helix</keyword>
<keyword evidence="3 14" id="KW-1003">Cell membrane</keyword>
<evidence type="ECO:0000256" key="10">
    <source>
        <dbReference type="ARBA" id="ARBA00022840"/>
    </source>
</evidence>
<feature type="transmembrane region" description="Helical" evidence="15">
    <location>
        <begin position="151"/>
        <end position="171"/>
    </location>
</feature>
<evidence type="ECO:0000256" key="1">
    <source>
        <dbReference type="ARBA" id="ARBA00000085"/>
    </source>
</evidence>
<keyword evidence="6 14" id="KW-0808">Transferase</keyword>
<organism evidence="18 21">
    <name type="scientific">Photobacterium iliopiscarium</name>
    <dbReference type="NCBI Taxonomy" id="56192"/>
    <lineage>
        <taxon>Bacteria</taxon>
        <taxon>Pseudomonadati</taxon>
        <taxon>Pseudomonadota</taxon>
        <taxon>Gammaproteobacteria</taxon>
        <taxon>Vibrionales</taxon>
        <taxon>Vibrionaceae</taxon>
        <taxon>Photobacterium</taxon>
    </lineage>
</organism>
<dbReference type="CDD" id="cd06225">
    <property type="entry name" value="HAMP"/>
    <property type="match status" value="1"/>
</dbReference>
<keyword evidence="20" id="KW-1185">Reference proteome</keyword>
<reference evidence="18 21" key="1">
    <citation type="submission" date="2018-01" db="EMBL/GenBank/DDBJ databases">
        <title>Whole genome sequencing of Histamine producing bacteria.</title>
        <authorList>
            <person name="Butler K."/>
        </authorList>
    </citation>
    <scope>NUCLEOTIDE SEQUENCE [LARGE SCALE GENOMIC DNA]</scope>
    <source>
        <strain evidence="19 20">ATCC 51761</strain>
        <strain evidence="18 21">NCIMB 13481</strain>
    </source>
</reference>
<comment type="subcellular location">
    <subcellularLocation>
        <location evidence="2">Cell inner membrane</location>
        <topology evidence="2">Multi-pass membrane protein</topology>
    </subcellularLocation>
</comment>
<dbReference type="InterPro" id="IPR005467">
    <property type="entry name" value="His_kinase_dom"/>
</dbReference>
<evidence type="ECO:0000256" key="3">
    <source>
        <dbReference type="ARBA" id="ARBA00022475"/>
    </source>
</evidence>
<dbReference type="SMART" id="SM00304">
    <property type="entry name" value="HAMP"/>
    <property type="match status" value="1"/>
</dbReference>